<keyword evidence="9 14" id="KW-1133">Transmembrane helix</keyword>
<dbReference type="AlphaFoldDB" id="A0A4S4F5C7"/>
<keyword evidence="6" id="KW-0808">Transferase</keyword>
<evidence type="ECO:0000256" key="14">
    <source>
        <dbReference type="SAM" id="Phobius"/>
    </source>
</evidence>
<protein>
    <submittedName>
        <fullName evidence="15">Uncharacterized protein</fullName>
    </submittedName>
</protein>
<evidence type="ECO:0000256" key="13">
    <source>
        <dbReference type="SAM" id="MobiDB-lite"/>
    </source>
</evidence>
<evidence type="ECO:0000256" key="4">
    <source>
        <dbReference type="ARBA" id="ARBA00008661"/>
    </source>
</evidence>
<organism evidence="15 16">
    <name type="scientific">Camellia sinensis var. sinensis</name>
    <name type="common">China tea</name>
    <dbReference type="NCBI Taxonomy" id="542762"/>
    <lineage>
        <taxon>Eukaryota</taxon>
        <taxon>Viridiplantae</taxon>
        <taxon>Streptophyta</taxon>
        <taxon>Embryophyta</taxon>
        <taxon>Tracheophyta</taxon>
        <taxon>Spermatophyta</taxon>
        <taxon>Magnoliopsida</taxon>
        <taxon>eudicotyledons</taxon>
        <taxon>Gunneridae</taxon>
        <taxon>Pentapetalae</taxon>
        <taxon>asterids</taxon>
        <taxon>Ericales</taxon>
        <taxon>Theaceae</taxon>
        <taxon>Camellia</taxon>
    </lineage>
</organism>
<evidence type="ECO:0000256" key="12">
    <source>
        <dbReference type="ARBA" id="ARBA00023211"/>
    </source>
</evidence>
<gene>
    <name evidence="15" type="ORF">TEA_002504</name>
</gene>
<evidence type="ECO:0000256" key="7">
    <source>
        <dbReference type="ARBA" id="ARBA00022692"/>
    </source>
</evidence>
<dbReference type="EMBL" id="SDRB02000046">
    <property type="protein sequence ID" value="THG23926.1"/>
    <property type="molecule type" value="Genomic_DNA"/>
</dbReference>
<comment type="pathway">
    <text evidence="3">Protein modification; protein glycosylation.</text>
</comment>
<keyword evidence="10" id="KW-0333">Golgi apparatus</keyword>
<keyword evidence="12" id="KW-0464">Manganese</keyword>
<proteinExistence type="inferred from homology"/>
<feature type="region of interest" description="Disordered" evidence="13">
    <location>
        <begin position="61"/>
        <end position="84"/>
    </location>
</feature>
<feature type="region of interest" description="Disordered" evidence="13">
    <location>
        <begin position="232"/>
        <end position="268"/>
    </location>
</feature>
<keyword evidence="16" id="KW-1185">Reference proteome</keyword>
<keyword evidence="11 14" id="KW-0472">Membrane</keyword>
<comment type="cofactor">
    <cofactor evidence="1">
        <name>Mn(2+)</name>
        <dbReference type="ChEBI" id="CHEBI:29035"/>
    </cofactor>
</comment>
<feature type="compositionally biased region" description="Gly residues" evidence="13">
    <location>
        <begin position="238"/>
        <end position="248"/>
    </location>
</feature>
<sequence>MADATHITRDGREGLDAIAEIRELLYDGLQQAHRRDRLDFGHFGEDPYMGVAIIVTSMPHPNMPSTEPSTSMPPPHPTAPHAHQSDYFDMEHFGEGPSMGLSPRGPSTTMHTPQTSLPECTNYTSQFAPKVDPLMSEHTSTHHGHILDPSWSPPSYRTAVGTPVTPLAPLSTTCLSTMIPSASTLTAPDPFIVPSSPTPPLSPTPHITFTYHVDPLITYDFHIDGKGDGQVHAPTRGTGKGRGCGSRRGVSRGRGLGRGRRQAIDHDNNAADDGVSQLSAVCEGVPEVVSNDCTASIGDVQPASTEAGKGVVRVAAQDIQRVYRRGSCLLCCWLLVACCFLILVAADCVLLLLAWISELRIGASVAEPLFFEAWNWVEHHDGKKKSLPTQVKSVVLRTLNRARLNVAIDSFLKTGRVPTLEEGNRMEKIFSFPWSKERPIVLDQLATLLAKERSHSLTYIGCIKKGPVITNSKLKWYAKSGHLIGSEYVLHAYGPIYVLSVEVVASLAIARTNRRDGQHALQAVAEIRELLYEGIQHAYRVDRLHFGYYGVHSAAAALDTSVSFTSVSSTSAPATTGPWYMVTPSHGTPYISPDSPHVHPTQHADLDWTPPRYMHDVVTLPIQLPPAFF</sequence>
<comment type="caution">
    <text evidence="15">The sequence shown here is derived from an EMBL/GenBank/DDBJ whole genome shotgun (WGS) entry which is preliminary data.</text>
</comment>
<name>A0A4S4F5C7_CAMSN</name>
<accession>A0A4S4F5C7</accession>
<keyword evidence="5" id="KW-0328">Glycosyltransferase</keyword>
<dbReference type="Pfam" id="PF01762">
    <property type="entry name" value="Galactosyl_T"/>
    <property type="match status" value="1"/>
</dbReference>
<feature type="compositionally biased region" description="Basic residues" evidence="13">
    <location>
        <begin position="249"/>
        <end position="261"/>
    </location>
</feature>
<feature type="transmembrane region" description="Helical" evidence="14">
    <location>
        <begin position="333"/>
        <end position="356"/>
    </location>
</feature>
<evidence type="ECO:0000256" key="11">
    <source>
        <dbReference type="ARBA" id="ARBA00023136"/>
    </source>
</evidence>
<keyword evidence="7 14" id="KW-0812">Transmembrane</keyword>
<comment type="similarity">
    <text evidence="4">Belongs to the glycosyltransferase 31 family.</text>
</comment>
<evidence type="ECO:0000256" key="5">
    <source>
        <dbReference type="ARBA" id="ARBA00022676"/>
    </source>
</evidence>
<evidence type="ECO:0000256" key="1">
    <source>
        <dbReference type="ARBA" id="ARBA00001936"/>
    </source>
</evidence>
<dbReference type="GO" id="GO:0000139">
    <property type="term" value="C:Golgi membrane"/>
    <property type="evidence" value="ECO:0007669"/>
    <property type="project" value="UniProtKB-SubCell"/>
</dbReference>
<keyword evidence="8" id="KW-0735">Signal-anchor</keyword>
<evidence type="ECO:0000313" key="16">
    <source>
        <dbReference type="Proteomes" id="UP000306102"/>
    </source>
</evidence>
<evidence type="ECO:0000256" key="8">
    <source>
        <dbReference type="ARBA" id="ARBA00022968"/>
    </source>
</evidence>
<evidence type="ECO:0000256" key="3">
    <source>
        <dbReference type="ARBA" id="ARBA00004922"/>
    </source>
</evidence>
<evidence type="ECO:0000256" key="10">
    <source>
        <dbReference type="ARBA" id="ARBA00023034"/>
    </source>
</evidence>
<evidence type="ECO:0000256" key="9">
    <source>
        <dbReference type="ARBA" id="ARBA00022989"/>
    </source>
</evidence>
<dbReference type="GO" id="GO:0016758">
    <property type="term" value="F:hexosyltransferase activity"/>
    <property type="evidence" value="ECO:0007669"/>
    <property type="project" value="InterPro"/>
</dbReference>
<evidence type="ECO:0000313" key="15">
    <source>
        <dbReference type="EMBL" id="THG23926.1"/>
    </source>
</evidence>
<dbReference type="UniPathway" id="UPA00378"/>
<comment type="subcellular location">
    <subcellularLocation>
        <location evidence="2">Golgi apparatus membrane</location>
        <topology evidence="2">Single-pass type II membrane protein</topology>
    </subcellularLocation>
</comment>
<dbReference type="Proteomes" id="UP000306102">
    <property type="component" value="Unassembled WGS sequence"/>
</dbReference>
<evidence type="ECO:0000256" key="6">
    <source>
        <dbReference type="ARBA" id="ARBA00022679"/>
    </source>
</evidence>
<dbReference type="STRING" id="542762.A0A4S4F5C7"/>
<dbReference type="InterPro" id="IPR002659">
    <property type="entry name" value="Glyco_trans_31"/>
</dbReference>
<evidence type="ECO:0000256" key="2">
    <source>
        <dbReference type="ARBA" id="ARBA00004323"/>
    </source>
</evidence>
<reference evidence="15 16" key="1">
    <citation type="journal article" date="2018" name="Proc. Natl. Acad. Sci. U.S.A.">
        <title>Draft genome sequence of Camellia sinensis var. sinensis provides insights into the evolution of the tea genome and tea quality.</title>
        <authorList>
            <person name="Wei C."/>
            <person name="Yang H."/>
            <person name="Wang S."/>
            <person name="Zhao J."/>
            <person name="Liu C."/>
            <person name="Gao L."/>
            <person name="Xia E."/>
            <person name="Lu Y."/>
            <person name="Tai Y."/>
            <person name="She G."/>
            <person name="Sun J."/>
            <person name="Cao H."/>
            <person name="Tong W."/>
            <person name="Gao Q."/>
            <person name="Li Y."/>
            <person name="Deng W."/>
            <person name="Jiang X."/>
            <person name="Wang W."/>
            <person name="Chen Q."/>
            <person name="Zhang S."/>
            <person name="Li H."/>
            <person name="Wu J."/>
            <person name="Wang P."/>
            <person name="Li P."/>
            <person name="Shi C."/>
            <person name="Zheng F."/>
            <person name="Jian J."/>
            <person name="Huang B."/>
            <person name="Shan D."/>
            <person name="Shi M."/>
            <person name="Fang C."/>
            <person name="Yue Y."/>
            <person name="Li F."/>
            <person name="Li D."/>
            <person name="Wei S."/>
            <person name="Han B."/>
            <person name="Jiang C."/>
            <person name="Yin Y."/>
            <person name="Xia T."/>
            <person name="Zhang Z."/>
            <person name="Bennetzen J.L."/>
            <person name="Zhao S."/>
            <person name="Wan X."/>
        </authorList>
    </citation>
    <scope>NUCLEOTIDE SEQUENCE [LARGE SCALE GENOMIC DNA]</scope>
    <source>
        <strain evidence="16">cv. Shuchazao</strain>
        <tissue evidence="15">Leaf</tissue>
    </source>
</reference>